<dbReference type="EMBL" id="CP098807">
    <property type="protein sequence ID" value="USJ24182.1"/>
    <property type="molecule type" value="Genomic_DNA"/>
</dbReference>
<dbReference type="GO" id="GO:0003882">
    <property type="term" value="F:CDP-diacylglycerol-serine O-phosphatidyltransferase activity"/>
    <property type="evidence" value="ECO:0007669"/>
    <property type="project" value="UniProtKB-EC"/>
</dbReference>
<feature type="region of interest" description="Disordered" evidence="16">
    <location>
        <begin position="1"/>
        <end position="28"/>
    </location>
</feature>
<comment type="subcellular location">
    <subcellularLocation>
        <location evidence="2">Endomembrane system</location>
        <topology evidence="2">Multi-pass membrane protein</topology>
    </subcellularLocation>
</comment>
<protein>
    <recommendedName>
        <fullName evidence="5">CDP-diacylglycerol--serine O-phosphatidyltransferase</fullName>
        <ecNumber evidence="4">2.7.8.8</ecNumber>
    </recommendedName>
    <alternativeName>
        <fullName evidence="14">Phosphatidylserine synthase</fullName>
    </alternativeName>
</protein>
<feature type="compositionally biased region" description="Basic and acidic residues" evidence="16">
    <location>
        <begin position="1"/>
        <end position="16"/>
    </location>
</feature>
<dbReference type="PANTHER" id="PTHR14269">
    <property type="entry name" value="CDP-DIACYLGLYCEROL--GLYCEROL-3-PHOSPHATE 3-PHOSPHATIDYLTRANSFERASE-RELATED"/>
    <property type="match status" value="1"/>
</dbReference>
<keyword evidence="13" id="KW-1208">Phospholipid metabolism</keyword>
<proteinExistence type="inferred from homology"/>
<gene>
    <name evidence="19" type="primary">pssA</name>
    <name evidence="19" type="ORF">NE863_04100</name>
    <name evidence="20" type="ORF">P4B07_04300</name>
</gene>
<evidence type="ECO:0000256" key="14">
    <source>
        <dbReference type="ARBA" id="ARBA00032361"/>
    </source>
</evidence>
<dbReference type="AlphaFoldDB" id="A0A9Q8Y897"/>
<feature type="transmembrane region" description="Helical" evidence="17">
    <location>
        <begin position="40"/>
        <end position="60"/>
    </location>
</feature>
<evidence type="ECO:0000256" key="16">
    <source>
        <dbReference type="SAM" id="MobiDB-lite"/>
    </source>
</evidence>
<evidence type="ECO:0000313" key="22">
    <source>
        <dbReference type="Proteomes" id="UP001214094"/>
    </source>
</evidence>
<feature type="transmembrane region" description="Helical" evidence="17">
    <location>
        <begin position="100"/>
        <end position="119"/>
    </location>
</feature>
<name>A0A9Q8Y897_ENSAD</name>
<evidence type="ECO:0000259" key="18">
    <source>
        <dbReference type="Pfam" id="PF08009"/>
    </source>
</evidence>
<evidence type="ECO:0000256" key="15">
    <source>
        <dbReference type="RuleBase" id="RU003750"/>
    </source>
</evidence>
<dbReference type="Gene3D" id="1.20.120.1760">
    <property type="match status" value="1"/>
</dbReference>
<keyword evidence="8 17" id="KW-0812">Transmembrane</keyword>
<feature type="transmembrane region" description="Helical" evidence="17">
    <location>
        <begin position="191"/>
        <end position="214"/>
    </location>
</feature>
<evidence type="ECO:0000256" key="12">
    <source>
        <dbReference type="ARBA" id="ARBA00023209"/>
    </source>
</evidence>
<feature type="transmembrane region" description="Helical" evidence="17">
    <location>
        <begin position="163"/>
        <end position="185"/>
    </location>
</feature>
<dbReference type="InterPro" id="IPR050324">
    <property type="entry name" value="CDP-alcohol_PTase-I"/>
</dbReference>
<dbReference type="Pfam" id="PF01066">
    <property type="entry name" value="CDP-OH_P_transf"/>
    <property type="match status" value="1"/>
</dbReference>
<evidence type="ECO:0000256" key="8">
    <source>
        <dbReference type="ARBA" id="ARBA00022692"/>
    </source>
</evidence>
<comment type="catalytic activity">
    <reaction evidence="1">
        <text>a CDP-1,2-diacyl-sn-glycerol + L-serine = a 1,2-diacyl-sn-glycero-3-phospho-L-serine + CMP + H(+)</text>
        <dbReference type="Rhea" id="RHEA:16913"/>
        <dbReference type="ChEBI" id="CHEBI:15378"/>
        <dbReference type="ChEBI" id="CHEBI:33384"/>
        <dbReference type="ChEBI" id="CHEBI:57262"/>
        <dbReference type="ChEBI" id="CHEBI:58332"/>
        <dbReference type="ChEBI" id="CHEBI:60377"/>
        <dbReference type="EC" id="2.7.8.8"/>
    </reaction>
</comment>
<evidence type="ECO:0000256" key="3">
    <source>
        <dbReference type="ARBA" id="ARBA00010441"/>
    </source>
</evidence>
<evidence type="ECO:0000313" key="20">
    <source>
        <dbReference type="EMBL" id="WFP91607.1"/>
    </source>
</evidence>
<dbReference type="PANTHER" id="PTHR14269:SF61">
    <property type="entry name" value="CDP-DIACYLGLYCEROL--SERINE O-PHOSPHATIDYLTRANSFERASE"/>
    <property type="match status" value="1"/>
</dbReference>
<evidence type="ECO:0000256" key="11">
    <source>
        <dbReference type="ARBA" id="ARBA00023136"/>
    </source>
</evidence>
<keyword evidence="9 17" id="KW-1133">Transmembrane helix</keyword>
<evidence type="ECO:0000256" key="7">
    <source>
        <dbReference type="ARBA" id="ARBA00022679"/>
    </source>
</evidence>
<dbReference type="InterPro" id="IPR043130">
    <property type="entry name" value="CDP-OH_PTrfase_TM_dom"/>
</dbReference>
<dbReference type="Pfam" id="PF08009">
    <property type="entry name" value="CDP-OH_P_tran_2"/>
    <property type="match status" value="1"/>
</dbReference>
<reference evidence="20 22" key="2">
    <citation type="submission" date="2023-03" db="EMBL/GenBank/DDBJ databases">
        <title>Comparative genome and transcriptome analysis combination mining strategies for increasing vitamin B12 production of Ensifer adhaerens strain.</title>
        <authorList>
            <person name="Yongheng L."/>
        </authorList>
    </citation>
    <scope>NUCLEOTIDE SEQUENCE [LARGE SCALE GENOMIC DNA]</scope>
    <source>
        <strain evidence="20 22">Casida A-T305</strain>
    </source>
</reference>
<evidence type="ECO:0000256" key="4">
    <source>
        <dbReference type="ARBA" id="ARBA00013174"/>
    </source>
</evidence>
<evidence type="ECO:0000313" key="19">
    <source>
        <dbReference type="EMBL" id="USJ24182.1"/>
    </source>
</evidence>
<dbReference type="PROSITE" id="PS00379">
    <property type="entry name" value="CDP_ALCOHOL_P_TRANSF"/>
    <property type="match status" value="1"/>
</dbReference>
<reference evidence="19" key="1">
    <citation type="submission" date="2022-06" db="EMBL/GenBank/DDBJ databases">
        <title>Physiological and biochemical characterization and genomic elucidation of a strain of the genus Ensifer adhaerens M8 that combines arsenic oxidation and chromium reduction.</title>
        <authorList>
            <person name="Li X."/>
            <person name="Yu c."/>
        </authorList>
    </citation>
    <scope>NUCLEOTIDE SEQUENCE</scope>
    <source>
        <strain evidence="19">M8</strain>
    </source>
</reference>
<comment type="similarity">
    <text evidence="3 15">Belongs to the CDP-alcohol phosphatidyltransferase class-I family.</text>
</comment>
<dbReference type="InterPro" id="IPR000462">
    <property type="entry name" value="CDP-OH_P_trans"/>
</dbReference>
<evidence type="ECO:0000256" key="17">
    <source>
        <dbReference type="SAM" id="Phobius"/>
    </source>
</evidence>
<dbReference type="EC" id="2.7.8.8" evidence="4"/>
<dbReference type="RefSeq" id="WP_051659665.1">
    <property type="nucleotide sequence ID" value="NZ_CAXURO020000001.1"/>
</dbReference>
<dbReference type="OrthoDB" id="9777147at2"/>
<dbReference type="GeneID" id="29517548"/>
<dbReference type="InterPro" id="IPR004533">
    <property type="entry name" value="CDP-diaglyc--ser_O-PTrfase"/>
</dbReference>
<evidence type="ECO:0000256" key="2">
    <source>
        <dbReference type="ARBA" id="ARBA00004127"/>
    </source>
</evidence>
<evidence type="ECO:0000256" key="1">
    <source>
        <dbReference type="ARBA" id="ARBA00000287"/>
    </source>
</evidence>
<dbReference type="GO" id="GO:0012505">
    <property type="term" value="C:endomembrane system"/>
    <property type="evidence" value="ECO:0007669"/>
    <property type="project" value="UniProtKB-SubCell"/>
</dbReference>
<dbReference type="EMBL" id="CP121308">
    <property type="protein sequence ID" value="WFP91607.1"/>
    <property type="molecule type" value="Genomic_DNA"/>
</dbReference>
<feature type="transmembrane region" description="Helical" evidence="17">
    <location>
        <begin position="125"/>
        <end position="143"/>
    </location>
</feature>
<evidence type="ECO:0000256" key="9">
    <source>
        <dbReference type="ARBA" id="ARBA00022989"/>
    </source>
</evidence>
<keyword evidence="7 15" id="KW-0808">Transferase</keyword>
<dbReference type="Proteomes" id="UP001214094">
    <property type="component" value="Chromosome"/>
</dbReference>
<dbReference type="GO" id="GO:0016020">
    <property type="term" value="C:membrane"/>
    <property type="evidence" value="ECO:0007669"/>
    <property type="project" value="InterPro"/>
</dbReference>
<feature type="domain" description="CDP-alcohol phosphatidyltransferase C-terminal" evidence="18">
    <location>
        <begin position="226"/>
        <end position="261"/>
    </location>
</feature>
<dbReference type="Proteomes" id="UP001055460">
    <property type="component" value="Chromosome"/>
</dbReference>
<evidence type="ECO:0000313" key="21">
    <source>
        <dbReference type="Proteomes" id="UP001055460"/>
    </source>
</evidence>
<evidence type="ECO:0000256" key="10">
    <source>
        <dbReference type="ARBA" id="ARBA00023098"/>
    </source>
</evidence>
<evidence type="ECO:0000256" key="5">
    <source>
        <dbReference type="ARBA" id="ARBA00017171"/>
    </source>
</evidence>
<sequence length="291" mass="31431">MEGSEQEKPIDTRQASEDASGSSDTARGPRLREIPLRLMIPNLITVLAICAGLSGIRLAFENRIELAVAMVLLAAFLDGIDGRVARALKATSNFGGQMDSLADIINFGVAPALVLYVFILDQARSIGWIAALIYAIAMGLRLARFNVMAERQVKASWQSEYFVGVPAPAGAMLVLLPVYLGLLGLAPERTFALIASAYTVLIAFLLVSRLPVWSGKSENSRVRRDLVLPAILGVVFYVATLMTYTWETMAVTALGYLITLPFGARSWQRKYGGDWPAHPSTGGDGLPGDKD</sequence>
<dbReference type="InterPro" id="IPR012616">
    <property type="entry name" value="CDP-OH_P_trans_C"/>
</dbReference>
<feature type="transmembrane region" description="Helical" evidence="17">
    <location>
        <begin position="66"/>
        <end position="88"/>
    </location>
</feature>
<keyword evidence="12" id="KW-0594">Phospholipid biosynthesis</keyword>
<dbReference type="KEGG" id="eah:FA04_04230"/>
<organism evidence="19 21">
    <name type="scientific">Ensifer adhaerens</name>
    <name type="common">Sinorhizobium morelense</name>
    <dbReference type="NCBI Taxonomy" id="106592"/>
    <lineage>
        <taxon>Bacteria</taxon>
        <taxon>Pseudomonadati</taxon>
        <taxon>Pseudomonadota</taxon>
        <taxon>Alphaproteobacteria</taxon>
        <taxon>Hyphomicrobiales</taxon>
        <taxon>Rhizobiaceae</taxon>
        <taxon>Sinorhizobium/Ensifer group</taxon>
        <taxon>Ensifer</taxon>
    </lineage>
</organism>
<keyword evidence="22" id="KW-1185">Reference proteome</keyword>
<dbReference type="GO" id="GO:0008654">
    <property type="term" value="P:phospholipid biosynthetic process"/>
    <property type="evidence" value="ECO:0007669"/>
    <property type="project" value="UniProtKB-KW"/>
</dbReference>
<accession>A0A9Q8Y897</accession>
<dbReference type="InterPro" id="IPR048254">
    <property type="entry name" value="CDP_ALCOHOL_P_TRANSF_CS"/>
</dbReference>
<keyword evidence="11 17" id="KW-0472">Membrane</keyword>
<dbReference type="NCBIfam" id="TIGR00473">
    <property type="entry name" value="pssA"/>
    <property type="match status" value="1"/>
</dbReference>
<evidence type="ECO:0000256" key="13">
    <source>
        <dbReference type="ARBA" id="ARBA00023264"/>
    </source>
</evidence>
<keyword evidence="6" id="KW-0444">Lipid biosynthesis</keyword>
<feature type="transmembrane region" description="Helical" evidence="17">
    <location>
        <begin position="226"/>
        <end position="244"/>
    </location>
</feature>
<evidence type="ECO:0000256" key="6">
    <source>
        <dbReference type="ARBA" id="ARBA00022516"/>
    </source>
</evidence>
<keyword evidence="10" id="KW-0443">Lipid metabolism</keyword>